<evidence type="ECO:0000256" key="3">
    <source>
        <dbReference type="ARBA" id="ARBA00022606"/>
    </source>
</evidence>
<evidence type="ECO:0000256" key="9">
    <source>
        <dbReference type="ARBA" id="ARBA00023170"/>
    </source>
</evidence>
<dbReference type="FunFam" id="1.20.1070.10:FF:000001">
    <property type="entry name" value="Olfactory receptor"/>
    <property type="match status" value="2"/>
</dbReference>
<dbReference type="EMBL" id="OW240916">
    <property type="protein sequence ID" value="CAH2294770.1"/>
    <property type="molecule type" value="Genomic_DNA"/>
</dbReference>
<comment type="similarity">
    <text evidence="11">Belongs to the G-protein coupled receptor 1 family.</text>
</comment>
<protein>
    <submittedName>
        <fullName evidence="14">Olfactory receptor 6M1-like</fullName>
    </submittedName>
</protein>
<evidence type="ECO:0000256" key="8">
    <source>
        <dbReference type="ARBA" id="ARBA00023136"/>
    </source>
</evidence>
<evidence type="ECO:0000259" key="13">
    <source>
        <dbReference type="PROSITE" id="PS50262"/>
    </source>
</evidence>
<dbReference type="Pfam" id="PF00001">
    <property type="entry name" value="7tm_1"/>
    <property type="match status" value="1"/>
</dbReference>
<dbReference type="AlphaFoldDB" id="A0AAD1S9K8"/>
<feature type="transmembrane region" description="Helical" evidence="12">
    <location>
        <begin position="830"/>
        <end position="859"/>
    </location>
</feature>
<evidence type="ECO:0000256" key="6">
    <source>
        <dbReference type="ARBA" id="ARBA00022989"/>
    </source>
</evidence>
<keyword evidence="5" id="KW-0552">Olfaction</keyword>
<keyword evidence="8 12" id="KW-0472">Membrane</keyword>
<feature type="non-terminal residue" evidence="14">
    <location>
        <position position="1"/>
    </location>
</feature>
<dbReference type="PROSITE" id="PS50262">
    <property type="entry name" value="G_PROTEIN_RECEP_F1_2"/>
    <property type="match status" value="3"/>
</dbReference>
<evidence type="ECO:0000256" key="4">
    <source>
        <dbReference type="ARBA" id="ARBA00022692"/>
    </source>
</evidence>
<feature type="transmembrane region" description="Helical" evidence="12">
    <location>
        <begin position="410"/>
        <end position="429"/>
    </location>
</feature>
<dbReference type="Pfam" id="PF13853">
    <property type="entry name" value="7tm_4"/>
    <property type="match status" value="3"/>
</dbReference>
<dbReference type="SUPFAM" id="SSF81321">
    <property type="entry name" value="Family A G protein-coupled receptor-like"/>
    <property type="match status" value="3"/>
</dbReference>
<feature type="transmembrane region" description="Helical" evidence="12">
    <location>
        <begin position="266"/>
        <end position="286"/>
    </location>
</feature>
<comment type="subcellular location">
    <subcellularLocation>
        <location evidence="1">Cell membrane</location>
        <topology evidence="1">Multi-pass membrane protein</topology>
    </subcellularLocation>
</comment>
<feature type="transmembrane region" description="Helical" evidence="12">
    <location>
        <begin position="20"/>
        <end position="42"/>
    </location>
</feature>
<dbReference type="PRINTS" id="PR00245">
    <property type="entry name" value="OLFACTORYR"/>
</dbReference>
<dbReference type="Gene3D" id="1.20.1070.10">
    <property type="entry name" value="Rhodopsin 7-helix transmembrane proteins"/>
    <property type="match status" value="3"/>
</dbReference>
<keyword evidence="6 12" id="KW-1133">Transmembrane helix</keyword>
<dbReference type="CDD" id="cd13954">
    <property type="entry name" value="7tmA_OR"/>
    <property type="match status" value="3"/>
</dbReference>
<evidence type="ECO:0000313" key="15">
    <source>
        <dbReference type="Proteomes" id="UP001295444"/>
    </source>
</evidence>
<feature type="transmembrane region" description="Helical" evidence="12">
    <location>
        <begin position="734"/>
        <end position="753"/>
    </location>
</feature>
<dbReference type="Proteomes" id="UP001295444">
    <property type="component" value="Chromosome 05"/>
</dbReference>
<reference evidence="14" key="1">
    <citation type="submission" date="2022-03" db="EMBL/GenBank/DDBJ databases">
        <authorList>
            <person name="Alioto T."/>
            <person name="Alioto T."/>
            <person name="Gomez Garrido J."/>
        </authorList>
    </citation>
    <scope>NUCLEOTIDE SEQUENCE</scope>
</reference>
<feature type="domain" description="G-protein coupled receptors family 1 profile" evidence="13">
    <location>
        <begin position="675"/>
        <end position="923"/>
    </location>
</feature>
<evidence type="ECO:0000256" key="7">
    <source>
        <dbReference type="ARBA" id="ARBA00023040"/>
    </source>
</evidence>
<dbReference type="PRINTS" id="PR00237">
    <property type="entry name" value="GPCRRHODOPSN"/>
</dbReference>
<keyword evidence="3" id="KW-0716">Sensory transduction</keyword>
<evidence type="ECO:0000256" key="11">
    <source>
        <dbReference type="RuleBase" id="RU000688"/>
    </source>
</evidence>
<organism evidence="14 15">
    <name type="scientific">Pelobates cultripes</name>
    <name type="common">Western spadefoot toad</name>
    <dbReference type="NCBI Taxonomy" id="61616"/>
    <lineage>
        <taxon>Eukaryota</taxon>
        <taxon>Metazoa</taxon>
        <taxon>Chordata</taxon>
        <taxon>Craniata</taxon>
        <taxon>Vertebrata</taxon>
        <taxon>Euteleostomi</taxon>
        <taxon>Amphibia</taxon>
        <taxon>Batrachia</taxon>
        <taxon>Anura</taxon>
        <taxon>Pelobatoidea</taxon>
        <taxon>Pelobatidae</taxon>
        <taxon>Pelobates</taxon>
    </lineage>
</organism>
<dbReference type="GO" id="GO:0004930">
    <property type="term" value="F:G protein-coupled receptor activity"/>
    <property type="evidence" value="ECO:0007669"/>
    <property type="project" value="UniProtKB-KW"/>
</dbReference>
<gene>
    <name evidence="14" type="ORF">PECUL_23A005639</name>
</gene>
<dbReference type="InterPro" id="IPR000276">
    <property type="entry name" value="GPCR_Rhodpsn"/>
</dbReference>
<evidence type="ECO:0000256" key="1">
    <source>
        <dbReference type="ARBA" id="ARBA00004651"/>
    </source>
</evidence>
<feature type="transmembrane region" description="Helical" evidence="12">
    <location>
        <begin position="659"/>
        <end position="682"/>
    </location>
</feature>
<sequence>CNFLIIRTVCQDPRLHSPMYFFICSFSFLEICYTSVTMPRLLRDLLSQDKIIKVSYCVSQFYFLFAFGSTENFLLSAMAYDRYVAICNPLRYMNIPGRTLGQLFPHGCCSSTVLHTKEVDWLLLGLDTYQHRYGNIELSSLLFFRFDEAPELCKLARKLHFCNKRGIDHFFCDFGPLVKLSCSDTSTAANTFFGQAWILILSCSTVTLVSYSYIIATIVKIPTSNGRQKAFNTCASHLTVVGIFYGTLIFMYVRPSEVNTSHLDKMLSVFYSVVTPLLNPIIYSLPGRYRGLGGWLSMCTSLNLARYRIWVVPGVCGVLNNLLRFLPDVVYRDKTNGLCERFNGRVKDPHPLLMGIATTSNANLQVPMYIFICNLSAMEICYTTVIIPKMLNGLLIENITISKYGCFTQFYFVFFCGSIENVLLAIMGFDRYLAICHPLRYTSLMNRSICCWLACGSWISGCLIPIMPTIWVSKLLFCSYRKIDHFFCDFGQLVKLSCSDTTMALMTFFGQAWILILSCCTVIVVSYCYIVSTILKIQSVSGRQKAFLTCVSHFTVVSIFYGTIIFAYVRPSNADTSYLDKSVSVFYSVITPLLNPMIYSLRNTRIISDAFPAAPYNVCMFRVYFQNRRQLRNGGKGGLDKDLSECKLPGFTISPELQLFLFVVFLCVYLLTVTANVAIISLVRVDTRLHTPMYFFLSQLSFLEIWYTSSIVPKLLANLAGWKHISLSSCMSQIYFYFSLGSTEFFLLGVMAIDRYLAICNPLRYTSIMNCQVCIQATSACWAVGFLSVFFLVLLISRLTFCQPAIINHFFCDIPPLLRLSCKETLLEEIVVFFFACSIILTSLLLTVVSYVLIISTIFKISSSKGRQKAFSTCASHFTVATILYGTVIFIYVRPNVSYPLDVNKVMGIFNTMVTPLLNPIIYCLRNKEISLLFGFLEKRALKRYRIDRVRRGKSSWIPDISTNSNCSLLYLFICLYSDSSGKYNDHYHHMDKCQPTQANVLFSGELVLPGDVFIETKYDLKGENTEFSLWKVSGLGGTPTCRSGGAPTRHSGPFVTGLPAKAQLVRISTLCHYYQVPGLDLFFADKHSRIQYNENISRQCLRAVNPHAWSNLKAKELSLVRGG</sequence>
<keyword evidence="9 11" id="KW-0675">Receptor</keyword>
<dbReference type="InterPro" id="IPR017452">
    <property type="entry name" value="GPCR_Rhodpsn_7TM"/>
</dbReference>
<feature type="non-terminal residue" evidence="14">
    <location>
        <position position="1124"/>
    </location>
</feature>
<feature type="transmembrane region" description="Helical" evidence="12">
    <location>
        <begin position="307"/>
        <end position="326"/>
    </location>
</feature>
<feature type="transmembrane region" description="Helical" evidence="12">
    <location>
        <begin position="449"/>
        <end position="471"/>
    </location>
</feature>
<feature type="transmembrane region" description="Helical" evidence="12">
    <location>
        <begin position="231"/>
        <end position="254"/>
    </location>
</feature>
<feature type="transmembrane region" description="Helical" evidence="12">
    <location>
        <begin position="547"/>
        <end position="569"/>
    </location>
</feature>
<keyword evidence="10 11" id="KW-0807">Transducer</keyword>
<dbReference type="PROSITE" id="PS00237">
    <property type="entry name" value="G_PROTEIN_RECEP_F1_1"/>
    <property type="match status" value="3"/>
</dbReference>
<accession>A0AAD1S9K8</accession>
<evidence type="ECO:0000256" key="5">
    <source>
        <dbReference type="ARBA" id="ARBA00022725"/>
    </source>
</evidence>
<evidence type="ECO:0000256" key="10">
    <source>
        <dbReference type="ARBA" id="ARBA00023224"/>
    </source>
</evidence>
<proteinExistence type="inferred from homology"/>
<name>A0AAD1S9K8_PELCU</name>
<feature type="domain" description="G-protein coupled receptors family 1 profile" evidence="13">
    <location>
        <begin position="350"/>
        <end position="599"/>
    </location>
</feature>
<dbReference type="PANTHER" id="PTHR26452">
    <property type="entry name" value="OLFACTORY RECEPTOR"/>
    <property type="match status" value="1"/>
</dbReference>
<feature type="transmembrane region" description="Helical" evidence="12">
    <location>
        <begin position="773"/>
        <end position="796"/>
    </location>
</feature>
<evidence type="ECO:0000256" key="2">
    <source>
        <dbReference type="ARBA" id="ARBA00022475"/>
    </source>
</evidence>
<feature type="transmembrane region" description="Helical" evidence="12">
    <location>
        <begin position="196"/>
        <end position="219"/>
    </location>
</feature>
<keyword evidence="7 11" id="KW-0297">G-protein coupled receptor</keyword>
<evidence type="ECO:0000313" key="14">
    <source>
        <dbReference type="EMBL" id="CAH2294770.1"/>
    </source>
</evidence>
<dbReference type="GO" id="GO:0004984">
    <property type="term" value="F:olfactory receptor activity"/>
    <property type="evidence" value="ECO:0007669"/>
    <property type="project" value="InterPro"/>
</dbReference>
<feature type="domain" description="G-protein coupled receptors family 1 profile" evidence="13">
    <location>
        <begin position="1"/>
        <end position="283"/>
    </location>
</feature>
<feature type="transmembrane region" description="Helical" evidence="12">
    <location>
        <begin position="871"/>
        <end position="893"/>
    </location>
</feature>
<dbReference type="InterPro" id="IPR050516">
    <property type="entry name" value="Olfactory_GPCR"/>
</dbReference>
<feature type="transmembrane region" description="Helical" evidence="12">
    <location>
        <begin position="694"/>
        <end position="714"/>
    </location>
</feature>
<keyword evidence="15" id="KW-1185">Reference proteome</keyword>
<feature type="transmembrane region" description="Helical" evidence="12">
    <location>
        <begin position="54"/>
        <end position="75"/>
    </location>
</feature>
<dbReference type="GO" id="GO:0005886">
    <property type="term" value="C:plasma membrane"/>
    <property type="evidence" value="ECO:0007669"/>
    <property type="project" value="UniProtKB-SubCell"/>
</dbReference>
<feature type="transmembrane region" description="Helical" evidence="12">
    <location>
        <begin position="512"/>
        <end position="535"/>
    </location>
</feature>
<keyword evidence="4 11" id="KW-0812">Transmembrane</keyword>
<evidence type="ECO:0000256" key="12">
    <source>
        <dbReference type="SAM" id="Phobius"/>
    </source>
</evidence>
<dbReference type="InterPro" id="IPR000725">
    <property type="entry name" value="Olfact_rcpt"/>
</dbReference>
<keyword evidence="2" id="KW-1003">Cell membrane</keyword>